<dbReference type="Gene3D" id="3.40.50.10420">
    <property type="entry name" value="NagB/RpiA/CoA transferase-like"/>
    <property type="match status" value="1"/>
</dbReference>
<keyword evidence="5" id="KW-0460">Magnesium</keyword>
<keyword evidence="5" id="KW-0479">Metal-binding</keyword>
<gene>
    <name evidence="6" type="ORF">IRJ16_15890</name>
</gene>
<keyword evidence="7" id="KW-1185">Reference proteome</keyword>
<protein>
    <recommendedName>
        <fullName evidence="5">5-formyltetrahydrofolate cyclo-ligase</fullName>
        <ecNumber evidence="5">6.3.3.2</ecNumber>
    </recommendedName>
</protein>
<evidence type="ECO:0000256" key="3">
    <source>
        <dbReference type="ARBA" id="ARBA00022840"/>
    </source>
</evidence>
<dbReference type="GO" id="GO:0009396">
    <property type="term" value="P:folic acid-containing compound biosynthetic process"/>
    <property type="evidence" value="ECO:0007669"/>
    <property type="project" value="TreeGrafter"/>
</dbReference>
<dbReference type="PIRSF" id="PIRSF006806">
    <property type="entry name" value="FTHF_cligase"/>
    <property type="match status" value="1"/>
</dbReference>
<organism evidence="6 7">
    <name type="scientific">Mucilaginibacter myungsuensis</name>
    <dbReference type="NCBI Taxonomy" id="649104"/>
    <lineage>
        <taxon>Bacteria</taxon>
        <taxon>Pseudomonadati</taxon>
        <taxon>Bacteroidota</taxon>
        <taxon>Sphingobacteriia</taxon>
        <taxon>Sphingobacteriales</taxon>
        <taxon>Sphingobacteriaceae</taxon>
        <taxon>Mucilaginibacter</taxon>
    </lineage>
</organism>
<dbReference type="PANTHER" id="PTHR23407:SF1">
    <property type="entry name" value="5-FORMYLTETRAHYDROFOLATE CYCLO-LIGASE"/>
    <property type="match status" value="1"/>
</dbReference>
<dbReference type="InterPro" id="IPR024185">
    <property type="entry name" value="FTHF_cligase-like_sf"/>
</dbReference>
<dbReference type="GO" id="GO:0005524">
    <property type="term" value="F:ATP binding"/>
    <property type="evidence" value="ECO:0007669"/>
    <property type="project" value="UniProtKB-KW"/>
</dbReference>
<dbReference type="EC" id="6.3.3.2" evidence="5"/>
<evidence type="ECO:0000256" key="1">
    <source>
        <dbReference type="ARBA" id="ARBA00010638"/>
    </source>
</evidence>
<dbReference type="GO" id="GO:0046872">
    <property type="term" value="F:metal ion binding"/>
    <property type="evidence" value="ECO:0007669"/>
    <property type="project" value="UniProtKB-KW"/>
</dbReference>
<evidence type="ECO:0000256" key="2">
    <source>
        <dbReference type="ARBA" id="ARBA00022741"/>
    </source>
</evidence>
<feature type="binding site" evidence="4">
    <location>
        <begin position="3"/>
        <end position="7"/>
    </location>
    <ligand>
        <name>ATP</name>
        <dbReference type="ChEBI" id="CHEBI:30616"/>
    </ligand>
</feature>
<accession>A0A929KXB5</accession>
<evidence type="ECO:0000256" key="4">
    <source>
        <dbReference type="PIRSR" id="PIRSR006806-1"/>
    </source>
</evidence>
<keyword evidence="3 4" id="KW-0067">ATP-binding</keyword>
<dbReference type="EMBL" id="JADFFL010000006">
    <property type="protein sequence ID" value="MBE9663369.1"/>
    <property type="molecule type" value="Genomic_DNA"/>
</dbReference>
<feature type="binding site" evidence="4">
    <location>
        <position position="48"/>
    </location>
    <ligand>
        <name>substrate</name>
    </ligand>
</feature>
<reference evidence="6" key="1">
    <citation type="submission" date="2020-10" db="EMBL/GenBank/DDBJ databases">
        <title>Mucilaginibacter mali sp. nov., isolated from rhizosphere soil of apple orchard.</title>
        <authorList>
            <person name="Lee J.-S."/>
            <person name="Kim H.S."/>
            <person name="Kim J.-S."/>
        </authorList>
    </citation>
    <scope>NUCLEOTIDE SEQUENCE</scope>
    <source>
        <strain evidence="6">KCTC 22746</strain>
    </source>
</reference>
<comment type="caution">
    <text evidence="6">The sequence shown here is derived from an EMBL/GenBank/DDBJ whole genome shotgun (WGS) entry which is preliminary data.</text>
</comment>
<dbReference type="RefSeq" id="WP_194112603.1">
    <property type="nucleotide sequence ID" value="NZ_JADFFL010000006.1"/>
</dbReference>
<dbReference type="GO" id="GO:0035999">
    <property type="term" value="P:tetrahydrofolate interconversion"/>
    <property type="evidence" value="ECO:0007669"/>
    <property type="project" value="TreeGrafter"/>
</dbReference>
<evidence type="ECO:0000313" key="6">
    <source>
        <dbReference type="EMBL" id="MBE9663369.1"/>
    </source>
</evidence>
<dbReference type="PANTHER" id="PTHR23407">
    <property type="entry name" value="ATPASE INHIBITOR/5-FORMYLTETRAHYDROFOLATE CYCLO-LIGASE"/>
    <property type="match status" value="1"/>
</dbReference>
<feature type="binding site" evidence="4">
    <location>
        <position position="55"/>
    </location>
    <ligand>
        <name>substrate</name>
    </ligand>
</feature>
<keyword evidence="2 4" id="KW-0547">Nucleotide-binding</keyword>
<comment type="similarity">
    <text evidence="1 5">Belongs to the 5-formyltetrahydrofolate cyclo-ligase family.</text>
</comment>
<dbReference type="GO" id="GO:0030272">
    <property type="term" value="F:5-formyltetrahydrofolate cyclo-ligase activity"/>
    <property type="evidence" value="ECO:0007669"/>
    <property type="project" value="UniProtKB-EC"/>
</dbReference>
<keyword evidence="6" id="KW-0436">Ligase</keyword>
<dbReference type="InterPro" id="IPR002698">
    <property type="entry name" value="FTHF_cligase"/>
</dbReference>
<dbReference type="Pfam" id="PF01812">
    <property type="entry name" value="5-FTHF_cyc-lig"/>
    <property type="match status" value="1"/>
</dbReference>
<dbReference type="SUPFAM" id="SSF100950">
    <property type="entry name" value="NagB/RpiA/CoA transferase-like"/>
    <property type="match status" value="1"/>
</dbReference>
<dbReference type="InterPro" id="IPR037171">
    <property type="entry name" value="NagB/RpiA_transferase-like"/>
</dbReference>
<dbReference type="AlphaFoldDB" id="A0A929KXB5"/>
<proteinExistence type="inferred from homology"/>
<dbReference type="Proteomes" id="UP000622475">
    <property type="component" value="Unassembled WGS sequence"/>
</dbReference>
<name>A0A929KXB5_9SPHI</name>
<comment type="catalytic activity">
    <reaction evidence="5">
        <text>(6S)-5-formyl-5,6,7,8-tetrahydrofolate + ATP = (6R)-5,10-methenyltetrahydrofolate + ADP + phosphate</text>
        <dbReference type="Rhea" id="RHEA:10488"/>
        <dbReference type="ChEBI" id="CHEBI:30616"/>
        <dbReference type="ChEBI" id="CHEBI:43474"/>
        <dbReference type="ChEBI" id="CHEBI:57455"/>
        <dbReference type="ChEBI" id="CHEBI:57457"/>
        <dbReference type="ChEBI" id="CHEBI:456216"/>
        <dbReference type="EC" id="6.3.3.2"/>
    </reaction>
</comment>
<comment type="cofactor">
    <cofactor evidence="5">
        <name>Mg(2+)</name>
        <dbReference type="ChEBI" id="CHEBI:18420"/>
    </cofactor>
</comment>
<dbReference type="NCBIfam" id="TIGR02727">
    <property type="entry name" value="MTHFS_bact"/>
    <property type="match status" value="1"/>
</dbReference>
<sequence length="191" mass="22095">MTKSQLRIEYLAKRRQLTGDEYALLNNGLLKQFQQLDLTEVNTIHLFLPIIENNEPNTHLIRNSLKETQPHIKVVFPKTDFATLRMKSYADDTELIIEKNSYNIPEPVSGNEVGIYQIDMVILPMLVFDEQGYRVGYGKGFYDRFCAQCKPGIKFIGLSLFDAVKCIQDVNQYDVRMHACLTPTGNWDWNK</sequence>
<feature type="binding site" evidence="4">
    <location>
        <begin position="134"/>
        <end position="142"/>
    </location>
    <ligand>
        <name>ATP</name>
        <dbReference type="ChEBI" id="CHEBI:30616"/>
    </ligand>
</feature>
<evidence type="ECO:0000313" key="7">
    <source>
        <dbReference type="Proteomes" id="UP000622475"/>
    </source>
</evidence>
<evidence type="ECO:0000256" key="5">
    <source>
        <dbReference type="RuleBase" id="RU361279"/>
    </source>
</evidence>